<evidence type="ECO:0000313" key="9">
    <source>
        <dbReference type="EMBL" id="CAD8048244.1"/>
    </source>
</evidence>
<keyword evidence="4 7" id="KW-1133">Transmembrane helix</keyword>
<keyword evidence="3 7" id="KW-0812">Transmembrane</keyword>
<organism evidence="9 10">
    <name type="scientific">Paramecium primaurelia</name>
    <dbReference type="NCBI Taxonomy" id="5886"/>
    <lineage>
        <taxon>Eukaryota</taxon>
        <taxon>Sar</taxon>
        <taxon>Alveolata</taxon>
        <taxon>Ciliophora</taxon>
        <taxon>Intramacronucleata</taxon>
        <taxon>Oligohymenophorea</taxon>
        <taxon>Peniculida</taxon>
        <taxon>Parameciidae</taxon>
        <taxon>Paramecium</taxon>
    </lineage>
</organism>
<reference evidence="9" key="1">
    <citation type="submission" date="2021-01" db="EMBL/GenBank/DDBJ databases">
        <authorList>
            <consortium name="Genoscope - CEA"/>
            <person name="William W."/>
        </authorList>
    </citation>
    <scope>NUCLEOTIDE SEQUENCE</scope>
</reference>
<evidence type="ECO:0000313" key="10">
    <source>
        <dbReference type="Proteomes" id="UP000688137"/>
    </source>
</evidence>
<evidence type="ECO:0000259" key="8">
    <source>
        <dbReference type="PROSITE" id="PS50192"/>
    </source>
</evidence>
<feature type="domain" description="T-SNARE coiled-coil homology" evidence="8">
    <location>
        <begin position="137"/>
        <end position="199"/>
    </location>
</feature>
<feature type="transmembrane region" description="Helical" evidence="7">
    <location>
        <begin position="205"/>
        <end position="225"/>
    </location>
</feature>
<dbReference type="CDD" id="cd15841">
    <property type="entry name" value="SNARE_Qc"/>
    <property type="match status" value="1"/>
</dbReference>
<dbReference type="OMA" id="RQSTACL"/>
<dbReference type="GO" id="GO:0012505">
    <property type="term" value="C:endomembrane system"/>
    <property type="evidence" value="ECO:0007669"/>
    <property type="project" value="UniProtKB-ARBA"/>
</dbReference>
<evidence type="ECO:0000256" key="5">
    <source>
        <dbReference type="ARBA" id="ARBA00023136"/>
    </source>
</evidence>
<comment type="caution">
    <text evidence="9">The sequence shown here is derived from an EMBL/GenBank/DDBJ whole genome shotgun (WGS) entry which is preliminary data.</text>
</comment>
<name>A0A8S1K1H6_PARPR</name>
<dbReference type="InterPro" id="IPR000727">
    <property type="entry name" value="T_SNARE_dom"/>
</dbReference>
<evidence type="ECO:0000256" key="7">
    <source>
        <dbReference type="SAM" id="Phobius"/>
    </source>
</evidence>
<dbReference type="AlphaFoldDB" id="A0A8S1K1H6"/>
<feature type="coiled-coil region" evidence="6">
    <location>
        <begin position="9"/>
        <end position="74"/>
    </location>
</feature>
<keyword evidence="5 7" id="KW-0472">Membrane</keyword>
<keyword evidence="2" id="KW-0813">Transport</keyword>
<keyword evidence="6" id="KW-0175">Coiled coil</keyword>
<evidence type="ECO:0000256" key="3">
    <source>
        <dbReference type="ARBA" id="ARBA00022692"/>
    </source>
</evidence>
<keyword evidence="10" id="KW-1185">Reference proteome</keyword>
<evidence type="ECO:0000256" key="1">
    <source>
        <dbReference type="ARBA" id="ARBA00004167"/>
    </source>
</evidence>
<gene>
    <name evidence="9" type="ORF">PPRIM_AZ9-3.1.T0120382</name>
</gene>
<dbReference type="Proteomes" id="UP000688137">
    <property type="component" value="Unassembled WGS sequence"/>
</dbReference>
<sequence>MSDTYRGDIERIQRLIQQLRSDIQKREQKINANQPVGMIDGEIRGGISKLDREIELLKSLIERQSQNQEILQKEGETRKNKLLELQNVAAELKQSFDKSLKSQQDQLFNNRSNGGKQYKDTEALQQMDNKQLHQNQKQLQKEQDQKLDVCIDQLDTLKVQGKNIGNTLDEQNRLLNQIDKDMDKTTKDMMNVNGKLKKFLNSSSYCCLYLFIALEVVSLVLIILFV</sequence>
<dbReference type="GO" id="GO:0016020">
    <property type="term" value="C:membrane"/>
    <property type="evidence" value="ECO:0007669"/>
    <property type="project" value="UniProtKB-SubCell"/>
</dbReference>
<accession>A0A8S1K1H6</accession>
<evidence type="ECO:0000256" key="6">
    <source>
        <dbReference type="SAM" id="Coils"/>
    </source>
</evidence>
<comment type="subcellular location">
    <subcellularLocation>
        <location evidence="1">Membrane</location>
        <topology evidence="1">Single-pass membrane protein</topology>
    </subcellularLocation>
</comment>
<evidence type="ECO:0000256" key="4">
    <source>
        <dbReference type="ARBA" id="ARBA00022989"/>
    </source>
</evidence>
<proteinExistence type="predicted"/>
<dbReference type="EMBL" id="CAJJDM010000009">
    <property type="protein sequence ID" value="CAD8048244.1"/>
    <property type="molecule type" value="Genomic_DNA"/>
</dbReference>
<protein>
    <recommendedName>
        <fullName evidence="8">t-SNARE coiled-coil homology domain-containing protein</fullName>
    </recommendedName>
</protein>
<dbReference type="PROSITE" id="PS50192">
    <property type="entry name" value="T_SNARE"/>
    <property type="match status" value="1"/>
</dbReference>
<evidence type="ECO:0000256" key="2">
    <source>
        <dbReference type="ARBA" id="ARBA00022448"/>
    </source>
</evidence>
<dbReference type="PANTHER" id="PTHR12791">
    <property type="entry name" value="GOLGI SNARE BET1-RELATED"/>
    <property type="match status" value="1"/>
</dbReference>
<dbReference type="GO" id="GO:0005737">
    <property type="term" value="C:cytoplasm"/>
    <property type="evidence" value="ECO:0007669"/>
    <property type="project" value="UniProtKB-ARBA"/>
</dbReference>